<name>A0A2P2JWZ8_RHIMU</name>
<evidence type="ECO:0000313" key="1">
    <source>
        <dbReference type="EMBL" id="MBW97952.1"/>
    </source>
</evidence>
<protein>
    <submittedName>
        <fullName evidence="1">Uncharacterized protein</fullName>
    </submittedName>
</protein>
<sequence length="13" mass="1424">MYRIASVPSSVTL</sequence>
<reference evidence="1" key="1">
    <citation type="submission" date="2018-02" db="EMBL/GenBank/DDBJ databases">
        <title>Rhizophora mucronata_Transcriptome.</title>
        <authorList>
            <person name="Meera S.P."/>
            <person name="Sreeshan A."/>
            <person name="Augustine A."/>
        </authorList>
    </citation>
    <scope>NUCLEOTIDE SEQUENCE</scope>
    <source>
        <tissue evidence="1">Leaf</tissue>
    </source>
</reference>
<organism evidence="1">
    <name type="scientific">Rhizophora mucronata</name>
    <name type="common">Asiatic mangrove</name>
    <dbReference type="NCBI Taxonomy" id="61149"/>
    <lineage>
        <taxon>Eukaryota</taxon>
        <taxon>Viridiplantae</taxon>
        <taxon>Streptophyta</taxon>
        <taxon>Embryophyta</taxon>
        <taxon>Tracheophyta</taxon>
        <taxon>Spermatophyta</taxon>
        <taxon>Magnoliopsida</taxon>
        <taxon>eudicotyledons</taxon>
        <taxon>Gunneridae</taxon>
        <taxon>Pentapetalae</taxon>
        <taxon>rosids</taxon>
        <taxon>fabids</taxon>
        <taxon>Malpighiales</taxon>
        <taxon>Rhizophoraceae</taxon>
        <taxon>Rhizophora</taxon>
    </lineage>
</organism>
<dbReference type="EMBL" id="GGEC01017469">
    <property type="protein sequence ID" value="MBW97952.1"/>
    <property type="molecule type" value="Transcribed_RNA"/>
</dbReference>
<proteinExistence type="predicted"/>
<accession>A0A2P2JWZ8</accession>